<proteinExistence type="predicted"/>
<accession>A0AAW9CE52</accession>
<evidence type="ECO:0000313" key="3">
    <source>
        <dbReference type="EMBL" id="MDW3779655.1"/>
    </source>
</evidence>
<dbReference type="RefSeq" id="WP_318243146.1">
    <property type="nucleotide sequence ID" value="NZ_JAUEQX010000023.1"/>
</dbReference>
<evidence type="ECO:0000256" key="1">
    <source>
        <dbReference type="SAM" id="MobiDB-lite"/>
    </source>
</evidence>
<protein>
    <submittedName>
        <fullName evidence="3">Toxin co-regulated pilus biosynthesis Q family protein</fullName>
    </submittedName>
</protein>
<evidence type="ECO:0000313" key="4">
    <source>
        <dbReference type="Proteomes" id="UP001276300"/>
    </source>
</evidence>
<organism evidence="3 4">
    <name type="scientific">Kluyvera cryocrescens</name>
    <name type="common">Kluyvera citrophila</name>
    <dbReference type="NCBI Taxonomy" id="580"/>
    <lineage>
        <taxon>Bacteria</taxon>
        <taxon>Pseudomonadati</taxon>
        <taxon>Pseudomonadota</taxon>
        <taxon>Gammaproteobacteria</taxon>
        <taxon>Enterobacterales</taxon>
        <taxon>Enterobacteriaceae</taxon>
        <taxon>Kluyvera</taxon>
    </lineage>
</organism>
<comment type="caution">
    <text evidence="3">The sequence shown here is derived from an EMBL/GenBank/DDBJ whole genome shotgun (WGS) entry which is preliminary data.</text>
</comment>
<feature type="domain" description="Toxin co-regulated pilus biosynthesis protein Q C-terminal" evidence="2">
    <location>
        <begin position="38"/>
        <end position="124"/>
    </location>
</feature>
<name>A0AAW9CE52_KLUCR</name>
<feature type="region of interest" description="Disordered" evidence="1">
    <location>
        <begin position="1"/>
        <end position="22"/>
    </location>
</feature>
<dbReference type="InterPro" id="IPR018927">
    <property type="entry name" value="Pilus_synth_Q_C"/>
</dbReference>
<dbReference type="Proteomes" id="UP001276300">
    <property type="component" value="Unassembled WGS sequence"/>
</dbReference>
<reference evidence="3" key="1">
    <citation type="journal article" date="2023" name="J Glob Antimicrob Resist">
        <title>Emergence of NDM-1 and KPC-3 carbapenemases in Kluyvera cryocrescens: Investigating genetic heterogeneity and acquisition routes of blaNDM-1 in Enterobacterales species in Portugal.</title>
        <authorList>
            <person name="Loiodice M."/>
            <person name="Ribeiro M."/>
            <person name="Peixe L."/>
            <person name="Novais A."/>
        </authorList>
    </citation>
    <scope>NUCLEOTIDE SEQUENCE</scope>
    <source>
        <strain evidence="3">K629</strain>
    </source>
</reference>
<feature type="compositionally biased region" description="Polar residues" evidence="1">
    <location>
        <begin position="13"/>
        <end position="22"/>
    </location>
</feature>
<gene>
    <name evidence="3" type="ORF">QWU01_22910</name>
</gene>
<dbReference type="EMBL" id="JAUEQX010000023">
    <property type="protein sequence ID" value="MDW3779655.1"/>
    <property type="molecule type" value="Genomic_DNA"/>
</dbReference>
<dbReference type="AlphaFoldDB" id="A0AAW9CE52"/>
<evidence type="ECO:0000259" key="2">
    <source>
        <dbReference type="Pfam" id="PF10671"/>
    </source>
</evidence>
<sequence>MSASTAPLPDSPPTTKLNAPANSATFGKPVAAVIDGKTWQAPAGKTLREVLSKWVSEQRCESGASANWTLIWPNAVTDYQLEAPLTFRGSFESMLDQMFRLYKNAETPLYADGSRVQCLVAVSDTPAKK</sequence>
<dbReference type="Pfam" id="PF10671">
    <property type="entry name" value="TcpQ"/>
    <property type="match status" value="1"/>
</dbReference>